<dbReference type="GO" id="GO:0009102">
    <property type="term" value="P:biotin biosynthetic process"/>
    <property type="evidence" value="ECO:0007669"/>
    <property type="project" value="UniProtKB-UniRule"/>
</dbReference>
<dbReference type="EMBL" id="CP029347">
    <property type="protein sequence ID" value="AWL11813.1"/>
    <property type="molecule type" value="Genomic_DNA"/>
</dbReference>
<keyword evidence="7 8" id="KW-0093">Biotin biosynthesis</keyword>
<evidence type="ECO:0000256" key="6">
    <source>
        <dbReference type="ARBA" id="ARBA00022691"/>
    </source>
</evidence>
<dbReference type="GO" id="GO:0032259">
    <property type="term" value="P:methylation"/>
    <property type="evidence" value="ECO:0007669"/>
    <property type="project" value="UniProtKB-KW"/>
</dbReference>
<keyword evidence="5 8" id="KW-0808">Transferase</keyword>
<dbReference type="PANTHER" id="PTHR43861">
    <property type="entry name" value="TRANS-ACONITATE 2-METHYLTRANSFERASE-RELATED"/>
    <property type="match status" value="1"/>
</dbReference>
<dbReference type="InterPro" id="IPR013216">
    <property type="entry name" value="Methyltransf_11"/>
</dbReference>
<dbReference type="InterPro" id="IPR029063">
    <property type="entry name" value="SAM-dependent_MTases_sf"/>
</dbReference>
<reference evidence="10 11" key="1">
    <citation type="submission" date="2018-05" db="EMBL/GenBank/DDBJ databases">
        <title>Salinimonas sp. HMF8227 Genome sequencing and assembly.</title>
        <authorList>
            <person name="Kang H."/>
            <person name="Kang J."/>
            <person name="Cha I."/>
            <person name="Kim H."/>
            <person name="Joh K."/>
        </authorList>
    </citation>
    <scope>NUCLEOTIDE SEQUENCE [LARGE SCALE GENOMIC DNA]</scope>
    <source>
        <strain evidence="10 11">HMF8227</strain>
    </source>
</reference>
<comment type="pathway">
    <text evidence="2 8">Cofactor biosynthesis; biotin biosynthesis.</text>
</comment>
<dbReference type="HAMAP" id="MF_00835">
    <property type="entry name" value="BioC"/>
    <property type="match status" value="1"/>
</dbReference>
<dbReference type="GO" id="GO:0010340">
    <property type="term" value="F:carboxyl-O-methyltransferase activity"/>
    <property type="evidence" value="ECO:0007669"/>
    <property type="project" value="UniProtKB-UniRule"/>
</dbReference>
<organism evidence="10 11">
    <name type="scientific">Saliniradius amylolyticus</name>
    <dbReference type="NCBI Taxonomy" id="2183582"/>
    <lineage>
        <taxon>Bacteria</taxon>
        <taxon>Pseudomonadati</taxon>
        <taxon>Pseudomonadota</taxon>
        <taxon>Gammaproteobacteria</taxon>
        <taxon>Alteromonadales</taxon>
        <taxon>Alteromonadaceae</taxon>
        <taxon>Saliniradius</taxon>
    </lineage>
</organism>
<proteinExistence type="inferred from homology"/>
<dbReference type="Proteomes" id="UP000245728">
    <property type="component" value="Chromosome"/>
</dbReference>
<evidence type="ECO:0000313" key="11">
    <source>
        <dbReference type="Proteomes" id="UP000245728"/>
    </source>
</evidence>
<evidence type="ECO:0000256" key="7">
    <source>
        <dbReference type="ARBA" id="ARBA00022756"/>
    </source>
</evidence>
<evidence type="ECO:0000256" key="1">
    <source>
        <dbReference type="ARBA" id="ARBA00000852"/>
    </source>
</evidence>
<protein>
    <recommendedName>
        <fullName evidence="3 8">Malonyl-[acyl-carrier protein] O-methyltransferase</fullName>
        <shortName evidence="8">Malonyl-ACP O-methyltransferase</shortName>
        <ecNumber evidence="3 8">2.1.1.197</ecNumber>
    </recommendedName>
    <alternativeName>
        <fullName evidence="8">Biotin synthesis protein BioC</fullName>
    </alternativeName>
</protein>
<dbReference type="RefSeq" id="WP_109339431.1">
    <property type="nucleotide sequence ID" value="NZ_CP029347.1"/>
</dbReference>
<evidence type="ECO:0000256" key="3">
    <source>
        <dbReference type="ARBA" id="ARBA00012327"/>
    </source>
</evidence>
<dbReference type="CDD" id="cd02440">
    <property type="entry name" value="AdoMet_MTases"/>
    <property type="match status" value="1"/>
</dbReference>
<dbReference type="GO" id="GO:0008757">
    <property type="term" value="F:S-adenosylmethionine-dependent methyltransferase activity"/>
    <property type="evidence" value="ECO:0007669"/>
    <property type="project" value="InterPro"/>
</dbReference>
<evidence type="ECO:0000256" key="5">
    <source>
        <dbReference type="ARBA" id="ARBA00022679"/>
    </source>
</evidence>
<dbReference type="UniPathway" id="UPA00078"/>
<sequence>MQSLIEPDIKHSIARQFSRAAADYDKAAEVQRRIADDAVSRLPASANRLLDIGCGPGRITVGLQGRANQVLGLDLAFGMLQAAQHNAQDVTWMQGDADALPLRSESVDVVFSSMALQWCDPLSLSLDEIYRVLQPQGRAVLTLMVDGSFYQLNDCWQKVDKHQHVNRFADPGKVIQAATEAGFTVQSHQQDYLTYHASVRQLLGSIKAIGANVVIQRQSGYLGRHTLKNIEGQYLEHYGCEHGLPLTYRILTLELSK</sequence>
<evidence type="ECO:0000259" key="9">
    <source>
        <dbReference type="Pfam" id="PF08241"/>
    </source>
</evidence>
<evidence type="ECO:0000256" key="8">
    <source>
        <dbReference type="HAMAP-Rule" id="MF_00835"/>
    </source>
</evidence>
<gene>
    <name evidence="8 10" type="primary">bioC</name>
    <name evidence="10" type="ORF">HMF8227_01335</name>
</gene>
<keyword evidence="11" id="KW-1185">Reference proteome</keyword>
<dbReference type="GO" id="GO:0102130">
    <property type="term" value="F:malonyl-CoA methyltransferase activity"/>
    <property type="evidence" value="ECO:0007669"/>
    <property type="project" value="UniProtKB-EC"/>
</dbReference>
<accession>A0A2S2E2F3</accession>
<keyword evidence="4 8" id="KW-0489">Methyltransferase</keyword>
<evidence type="ECO:0000313" key="10">
    <source>
        <dbReference type="EMBL" id="AWL11813.1"/>
    </source>
</evidence>
<dbReference type="OrthoDB" id="9760689at2"/>
<evidence type="ECO:0000256" key="2">
    <source>
        <dbReference type="ARBA" id="ARBA00004746"/>
    </source>
</evidence>
<evidence type="ECO:0000256" key="4">
    <source>
        <dbReference type="ARBA" id="ARBA00022603"/>
    </source>
</evidence>
<keyword evidence="6 8" id="KW-0949">S-adenosyl-L-methionine</keyword>
<comment type="catalytic activity">
    <reaction evidence="1 8">
        <text>malonyl-[ACP] + S-adenosyl-L-methionine = malonyl-[ACP] methyl ester + S-adenosyl-L-homocysteine</text>
        <dbReference type="Rhea" id="RHEA:17105"/>
        <dbReference type="Rhea" id="RHEA-COMP:9623"/>
        <dbReference type="Rhea" id="RHEA-COMP:9954"/>
        <dbReference type="ChEBI" id="CHEBI:57856"/>
        <dbReference type="ChEBI" id="CHEBI:59789"/>
        <dbReference type="ChEBI" id="CHEBI:78449"/>
        <dbReference type="ChEBI" id="CHEBI:78845"/>
        <dbReference type="EC" id="2.1.1.197"/>
    </reaction>
</comment>
<comment type="similarity">
    <text evidence="8">Belongs to the methyltransferase superfamily.</text>
</comment>
<comment type="function">
    <text evidence="8">Converts the free carboxyl group of a malonyl-thioester to its methyl ester by transfer of a methyl group from S-adenosyl-L-methionine (SAM). It allows to synthesize pimeloyl-ACP via the fatty acid synthetic pathway.</text>
</comment>
<feature type="domain" description="Methyltransferase type 11" evidence="9">
    <location>
        <begin position="50"/>
        <end position="140"/>
    </location>
</feature>
<dbReference type="AlphaFoldDB" id="A0A2S2E2F3"/>
<dbReference type="SUPFAM" id="SSF53335">
    <property type="entry name" value="S-adenosyl-L-methionine-dependent methyltransferases"/>
    <property type="match status" value="1"/>
</dbReference>
<dbReference type="InterPro" id="IPR011814">
    <property type="entry name" value="BioC"/>
</dbReference>
<dbReference type="Pfam" id="PF08241">
    <property type="entry name" value="Methyltransf_11"/>
    <property type="match status" value="1"/>
</dbReference>
<dbReference type="Gene3D" id="3.40.50.150">
    <property type="entry name" value="Vaccinia Virus protein VP39"/>
    <property type="match status" value="1"/>
</dbReference>
<dbReference type="EC" id="2.1.1.197" evidence="3 8"/>
<dbReference type="PANTHER" id="PTHR43861:SF1">
    <property type="entry name" value="TRANS-ACONITATE 2-METHYLTRANSFERASE"/>
    <property type="match status" value="1"/>
</dbReference>
<name>A0A2S2E2F3_9ALTE</name>
<dbReference type="KEGG" id="salh:HMF8227_01335"/>